<evidence type="ECO:0000313" key="3">
    <source>
        <dbReference type="Proteomes" id="UP000184395"/>
    </source>
</evidence>
<protein>
    <submittedName>
        <fullName evidence="2">Uncharacterized protein</fullName>
    </submittedName>
</protein>
<dbReference type="EMBL" id="FRAB01000018">
    <property type="protein sequence ID" value="SHK30531.1"/>
    <property type="molecule type" value="Genomic_DNA"/>
</dbReference>
<dbReference type="RefSeq" id="WP_167363305.1">
    <property type="nucleotide sequence ID" value="NZ_CADFGY010000018.1"/>
</dbReference>
<dbReference type="Proteomes" id="UP000184395">
    <property type="component" value="Unassembled WGS sequence"/>
</dbReference>
<dbReference type="GeneID" id="301982878"/>
<reference evidence="2 3" key="1">
    <citation type="submission" date="2016-11" db="EMBL/GenBank/DDBJ databases">
        <authorList>
            <person name="Jaros S."/>
            <person name="Januszkiewicz K."/>
            <person name="Wedrychowicz H."/>
        </authorList>
    </citation>
    <scope>NUCLEOTIDE SEQUENCE [LARGE SCALE GENOMIC DNA]</scope>
    <source>
        <strain evidence="2 3">LMG 20594</strain>
    </source>
</reference>
<dbReference type="AlphaFoldDB" id="A0A1M6RDJ6"/>
<accession>A0A1M6RDJ6</accession>
<evidence type="ECO:0000313" key="2">
    <source>
        <dbReference type="EMBL" id="SHK30531.1"/>
    </source>
</evidence>
<dbReference type="STRING" id="169427.SAMN05192548_101869"/>
<name>A0A1M6RDJ6_9BURK</name>
<gene>
    <name evidence="2" type="ORF">SAMN05192548_101869</name>
</gene>
<sequence>MQAKPTPDDAANAPASENDHGQPAPPTDDRDLPELPDPAEVGEDG</sequence>
<organism evidence="2 3">
    <name type="scientific">Paraburkholderia terricola</name>
    <dbReference type="NCBI Taxonomy" id="169427"/>
    <lineage>
        <taxon>Bacteria</taxon>
        <taxon>Pseudomonadati</taxon>
        <taxon>Pseudomonadota</taxon>
        <taxon>Betaproteobacteria</taxon>
        <taxon>Burkholderiales</taxon>
        <taxon>Burkholderiaceae</taxon>
        <taxon>Paraburkholderia</taxon>
    </lineage>
</organism>
<feature type="region of interest" description="Disordered" evidence="1">
    <location>
        <begin position="1"/>
        <end position="45"/>
    </location>
</feature>
<evidence type="ECO:0000256" key="1">
    <source>
        <dbReference type="SAM" id="MobiDB-lite"/>
    </source>
</evidence>
<proteinExistence type="predicted"/>